<name>A0ABS0AEF4_9GAMM</name>
<dbReference type="PANTHER" id="PTHR41791">
    <property type="entry name" value="SSL7039 PROTEIN"/>
    <property type="match status" value="1"/>
</dbReference>
<dbReference type="InterPro" id="IPR014056">
    <property type="entry name" value="TypeIITA-like_toxin_pred"/>
</dbReference>
<gene>
    <name evidence="1" type="ORF">ISO4_01133</name>
</gene>
<evidence type="ECO:0000313" key="2">
    <source>
        <dbReference type="Proteomes" id="UP000644441"/>
    </source>
</evidence>
<dbReference type="PANTHER" id="PTHR41791:SF1">
    <property type="entry name" value="SSL7039 PROTEIN"/>
    <property type="match status" value="1"/>
</dbReference>
<organism evidence="1 2">
    <name type="scientific">Alloalcanivorax venustensis ISO4</name>
    <dbReference type="NCBI Taxonomy" id="1177184"/>
    <lineage>
        <taxon>Bacteria</taxon>
        <taxon>Pseudomonadati</taxon>
        <taxon>Pseudomonadota</taxon>
        <taxon>Gammaproteobacteria</taxon>
        <taxon>Oceanospirillales</taxon>
        <taxon>Alcanivoracaceae</taxon>
        <taxon>Alloalcanivorax</taxon>
    </lineage>
</organism>
<reference evidence="1 2" key="1">
    <citation type="submission" date="2012-09" db="EMBL/GenBank/DDBJ databases">
        <title>Genome Sequence of alkane-degrading Bacterium Alcanivorax venustensis ISO4.</title>
        <authorList>
            <person name="Lai Q."/>
            <person name="Shao Z."/>
        </authorList>
    </citation>
    <scope>NUCLEOTIDE SEQUENCE [LARGE SCALE GENOMIC DNA]</scope>
    <source>
        <strain evidence="1 2">ISO4</strain>
    </source>
</reference>
<comment type="caution">
    <text evidence="1">The sequence shown here is derived from an EMBL/GenBank/DDBJ whole genome shotgun (WGS) entry which is preliminary data.</text>
</comment>
<protein>
    <submittedName>
        <fullName evidence="1">Addiction module killer protein</fullName>
    </submittedName>
</protein>
<proteinExistence type="predicted"/>
<dbReference type="EMBL" id="ARXR01000006">
    <property type="protein sequence ID" value="MBF5052531.1"/>
    <property type="molecule type" value="Genomic_DNA"/>
</dbReference>
<dbReference type="NCBIfam" id="TIGR02683">
    <property type="entry name" value="upstrm_HI1419"/>
    <property type="match status" value="1"/>
</dbReference>
<accession>A0ABS0AEF4</accession>
<evidence type="ECO:0000313" key="1">
    <source>
        <dbReference type="EMBL" id="MBF5052531.1"/>
    </source>
</evidence>
<keyword evidence="2" id="KW-1185">Reference proteome</keyword>
<dbReference type="PIRSF" id="PIRSF028744">
    <property type="entry name" value="Addict_mod_HI1419"/>
    <property type="match status" value="1"/>
</dbReference>
<sequence>MTGVYTRVYIIAIKSILTTSRFEDWLRGLKDGQGKARTLARIRRLSLGNTGDMKSVGKGIYELRIHTGPGYRVYLTMRGQEES</sequence>
<dbReference type="Proteomes" id="UP000644441">
    <property type="component" value="Unassembled WGS sequence"/>
</dbReference>